<organism evidence="1 2">
    <name type="scientific">Vibrio sagamiensis NBRC 104589</name>
    <dbReference type="NCBI Taxonomy" id="1219064"/>
    <lineage>
        <taxon>Bacteria</taxon>
        <taxon>Pseudomonadati</taxon>
        <taxon>Pseudomonadota</taxon>
        <taxon>Gammaproteobacteria</taxon>
        <taxon>Vibrionales</taxon>
        <taxon>Vibrionaceae</taxon>
        <taxon>Vibrio</taxon>
    </lineage>
</organism>
<dbReference type="EMBL" id="BJXJ01000017">
    <property type="protein sequence ID" value="GEM75894.1"/>
    <property type="molecule type" value="Genomic_DNA"/>
</dbReference>
<comment type="caution">
    <text evidence="1">The sequence shown here is derived from an EMBL/GenBank/DDBJ whole genome shotgun (WGS) entry which is preliminary data.</text>
</comment>
<dbReference type="Proteomes" id="UP000321922">
    <property type="component" value="Unassembled WGS sequence"/>
</dbReference>
<sequence length="44" mass="5174">MTMLIREGTFEEVLQVVTSVTKFTNIERVESLAERIRDKNICSW</sequence>
<evidence type="ECO:0000313" key="1">
    <source>
        <dbReference type="EMBL" id="GEM75894.1"/>
    </source>
</evidence>
<keyword evidence="2" id="KW-1185">Reference proteome</keyword>
<protein>
    <submittedName>
        <fullName evidence="1">Uncharacterized protein</fullName>
    </submittedName>
</protein>
<accession>A0A511QF21</accession>
<dbReference type="AlphaFoldDB" id="A0A511QF21"/>
<name>A0A511QF21_9VIBR</name>
<gene>
    <name evidence="1" type="ORF">VSA01S_20060</name>
</gene>
<evidence type="ECO:0000313" key="2">
    <source>
        <dbReference type="Proteomes" id="UP000321922"/>
    </source>
</evidence>
<reference evidence="1 2" key="1">
    <citation type="submission" date="2019-07" db="EMBL/GenBank/DDBJ databases">
        <title>Whole genome shotgun sequence of Vibrio sagamiensis NBRC 104589.</title>
        <authorList>
            <person name="Hosoyama A."/>
            <person name="Uohara A."/>
            <person name="Ohji S."/>
            <person name="Ichikawa N."/>
        </authorList>
    </citation>
    <scope>NUCLEOTIDE SEQUENCE [LARGE SCALE GENOMIC DNA]</scope>
    <source>
        <strain evidence="1 2">NBRC 104589</strain>
    </source>
</reference>
<proteinExistence type="predicted"/>